<accession>A0A6S6S1D2</accession>
<sequence>MNNMNALIREVKFTARDLTVWFWLVIVLSLSTVSLWSGLTEVEHQDATIEQLLEADKEERLAEQSKYENWGYLAYYTFHLTYDAPSDFAFAAMGLRDSQPWKHRVRMLALEGQIYERDVGNPSIALIGRFDFAFFTAFII</sequence>
<proteinExistence type="predicted"/>
<feature type="non-terminal residue" evidence="2">
    <location>
        <position position="140"/>
    </location>
</feature>
<reference evidence="2" key="1">
    <citation type="submission" date="2020-01" db="EMBL/GenBank/DDBJ databases">
        <authorList>
            <person name="Meier V. D."/>
            <person name="Meier V D."/>
        </authorList>
    </citation>
    <scope>NUCLEOTIDE SEQUENCE</scope>
    <source>
        <strain evidence="2">HLG_WM_MAG_05</strain>
    </source>
</reference>
<keyword evidence="1" id="KW-0812">Transmembrane</keyword>
<name>A0A6S6S1D2_9BACT</name>
<evidence type="ECO:0000256" key="1">
    <source>
        <dbReference type="SAM" id="Phobius"/>
    </source>
</evidence>
<protein>
    <submittedName>
        <fullName evidence="2">Gll1302 protein</fullName>
    </submittedName>
</protein>
<dbReference type="EMBL" id="CACVAU010000001">
    <property type="protein sequence ID" value="CAA6799963.1"/>
    <property type="molecule type" value="Genomic_DNA"/>
</dbReference>
<evidence type="ECO:0000313" key="2">
    <source>
        <dbReference type="EMBL" id="CAA6799963.1"/>
    </source>
</evidence>
<gene>
    <name evidence="2" type="ORF">HELGO_WM9849</name>
</gene>
<feature type="transmembrane region" description="Helical" evidence="1">
    <location>
        <begin position="20"/>
        <end position="39"/>
    </location>
</feature>
<keyword evidence="1" id="KW-0472">Membrane</keyword>
<organism evidence="2">
    <name type="scientific">uncultured Sulfurovum sp</name>
    <dbReference type="NCBI Taxonomy" id="269237"/>
    <lineage>
        <taxon>Bacteria</taxon>
        <taxon>Pseudomonadati</taxon>
        <taxon>Campylobacterota</taxon>
        <taxon>Epsilonproteobacteria</taxon>
        <taxon>Campylobacterales</taxon>
        <taxon>Sulfurovaceae</taxon>
        <taxon>Sulfurovum</taxon>
        <taxon>environmental samples</taxon>
    </lineage>
</organism>
<keyword evidence="1" id="KW-1133">Transmembrane helix</keyword>
<dbReference type="AlphaFoldDB" id="A0A6S6S1D2"/>